<organism evidence="2">
    <name type="scientific">Macaca fascicularis</name>
    <name type="common">Crab-eating macaque</name>
    <name type="synonym">Cynomolgus monkey</name>
    <dbReference type="NCBI Taxonomy" id="9541"/>
    <lineage>
        <taxon>Eukaryota</taxon>
        <taxon>Metazoa</taxon>
        <taxon>Chordata</taxon>
        <taxon>Craniata</taxon>
        <taxon>Vertebrata</taxon>
        <taxon>Euteleostomi</taxon>
        <taxon>Mammalia</taxon>
        <taxon>Eutheria</taxon>
        <taxon>Euarchontoglires</taxon>
        <taxon>Primates</taxon>
        <taxon>Haplorrhini</taxon>
        <taxon>Catarrhini</taxon>
        <taxon>Cercopithecidae</taxon>
        <taxon>Cercopithecinae</taxon>
        <taxon>Macaca</taxon>
    </lineage>
</organism>
<dbReference type="EMBL" id="AB172626">
    <property type="protein sequence ID" value="BAE89688.1"/>
    <property type="molecule type" value="mRNA"/>
</dbReference>
<reference evidence="2" key="1">
    <citation type="journal article" date="2007" name="PLoS Biol.">
        <title>Rate of evolution in brain-expressed genes in humans and other primates.</title>
        <authorList>
            <person name="Wang H.-Y."/>
            <person name="Chien H.-C."/>
            <person name="Osada N."/>
            <person name="Hashimoto K."/>
            <person name="Sugano S."/>
            <person name="Gojobori T."/>
            <person name="Chou C.-K."/>
            <person name="Tsai S.-F."/>
            <person name="Wu C.-I."/>
            <person name="Shen C.-K.J."/>
        </authorList>
    </citation>
    <scope>NUCLEOTIDE SEQUENCE</scope>
</reference>
<accession>I7GIC9</accession>
<feature type="region of interest" description="Disordered" evidence="1">
    <location>
        <begin position="59"/>
        <end position="88"/>
    </location>
</feature>
<proteinExistence type="evidence at transcript level"/>
<protein>
    <submittedName>
        <fullName evidence="2">Macaca fascicularis brain cDNA, clone: QflA-18978</fullName>
    </submittedName>
</protein>
<evidence type="ECO:0000256" key="1">
    <source>
        <dbReference type="SAM" id="MobiDB-lite"/>
    </source>
</evidence>
<dbReference type="AlphaFoldDB" id="I7GIC9"/>
<evidence type="ECO:0000313" key="2">
    <source>
        <dbReference type="EMBL" id="BAE89688.1"/>
    </source>
</evidence>
<name>I7GIC9_MACFA</name>
<sequence length="88" mass="9891">MPPVLQFSSELHLSVRAAGLPCGEVRIFSKFPFSCSRLNDSFCHCLDFDLSRRCRFTERPANSRNPDPERKNEIQAVSQAGARYGKGS</sequence>